<keyword evidence="5" id="KW-0349">Heme</keyword>
<comment type="similarity">
    <text evidence="12">Belongs to the cytochrome b561 family.</text>
</comment>
<feature type="domain" description="Cytochrome b561 bacterial/Ni-hydrogenase" evidence="14">
    <location>
        <begin position="8"/>
        <end position="175"/>
    </location>
</feature>
<protein>
    <submittedName>
        <fullName evidence="15">Cytochrome b/b6 domain-containing protein</fullName>
    </submittedName>
</protein>
<evidence type="ECO:0000256" key="3">
    <source>
        <dbReference type="ARBA" id="ARBA00022448"/>
    </source>
</evidence>
<dbReference type="PANTHER" id="PTHR30529">
    <property type="entry name" value="CYTOCHROME B561"/>
    <property type="match status" value="1"/>
</dbReference>
<dbReference type="InterPro" id="IPR011577">
    <property type="entry name" value="Cyt_b561_bac/Ni-Hgenase"/>
</dbReference>
<gene>
    <name evidence="15" type="ORF">K1718_24310</name>
</gene>
<feature type="transmembrane region" description="Helical" evidence="13">
    <location>
        <begin position="12"/>
        <end position="34"/>
    </location>
</feature>
<dbReference type="InterPro" id="IPR016174">
    <property type="entry name" value="Di-haem_cyt_TM"/>
</dbReference>
<evidence type="ECO:0000256" key="5">
    <source>
        <dbReference type="ARBA" id="ARBA00022617"/>
    </source>
</evidence>
<evidence type="ECO:0000256" key="2">
    <source>
        <dbReference type="ARBA" id="ARBA00004651"/>
    </source>
</evidence>
<keyword evidence="4" id="KW-1003">Cell membrane</keyword>
<keyword evidence="11 13" id="KW-0472">Membrane</keyword>
<proteinExistence type="inferred from homology"/>
<dbReference type="PANTHER" id="PTHR30529:SF1">
    <property type="entry name" value="CYTOCHROME B561 HOMOLOG 2"/>
    <property type="match status" value="1"/>
</dbReference>
<organism evidence="15 16">
    <name type="scientific">Roseibium porphyridii</name>
    <dbReference type="NCBI Taxonomy" id="2866279"/>
    <lineage>
        <taxon>Bacteria</taxon>
        <taxon>Pseudomonadati</taxon>
        <taxon>Pseudomonadota</taxon>
        <taxon>Alphaproteobacteria</taxon>
        <taxon>Hyphomicrobiales</taxon>
        <taxon>Stappiaceae</taxon>
        <taxon>Roseibium</taxon>
    </lineage>
</organism>
<evidence type="ECO:0000256" key="6">
    <source>
        <dbReference type="ARBA" id="ARBA00022692"/>
    </source>
</evidence>
<keyword evidence="7" id="KW-0479">Metal-binding</keyword>
<keyword evidence="10" id="KW-0408">Iron</keyword>
<name>A0ABY8F198_9HYPH</name>
<evidence type="ECO:0000256" key="12">
    <source>
        <dbReference type="ARBA" id="ARBA00037975"/>
    </source>
</evidence>
<feature type="transmembrane region" description="Helical" evidence="13">
    <location>
        <begin position="141"/>
        <end position="163"/>
    </location>
</feature>
<dbReference type="SUPFAM" id="SSF81342">
    <property type="entry name" value="Transmembrane di-heme cytochromes"/>
    <property type="match status" value="1"/>
</dbReference>
<evidence type="ECO:0000256" key="4">
    <source>
        <dbReference type="ARBA" id="ARBA00022475"/>
    </source>
</evidence>
<dbReference type="InterPro" id="IPR052168">
    <property type="entry name" value="Cytochrome_b561_oxidase"/>
</dbReference>
<dbReference type="RefSeq" id="WP_265680533.1">
    <property type="nucleotide sequence ID" value="NZ_CP120863.1"/>
</dbReference>
<keyword evidence="8" id="KW-0249">Electron transport</keyword>
<sequence length="177" mass="18874">MKSTSEKYGSVAVTIHWLSAFLILVLLGTGFRAAATTDTLSKEEILTIHASLGITILLLTVARLVWWALADRKPVALASSPAWQNLLAKFVHGLFYIVIFGMAASGIGMLVLSGAGSVLFGGATAPLADFSDYAPRIPHGIGARVLLLLLAFHIGGALFHQFIKKDGSIARMWYGGH</sequence>
<feature type="transmembrane region" description="Helical" evidence="13">
    <location>
        <begin position="90"/>
        <end position="121"/>
    </location>
</feature>
<reference evidence="15 16" key="1">
    <citation type="submission" date="2023-03" db="EMBL/GenBank/DDBJ databases">
        <title>Roseibium porphyridii sp. nov. and Roseibium rhodosorbium sp. nov. isolated from marine algae, Porphyridium cruentum and Rhodosorus marinus, respectively.</title>
        <authorList>
            <person name="Lee M.W."/>
            <person name="Choi B.J."/>
            <person name="Lee J.K."/>
            <person name="Choi D.G."/>
            <person name="Baek J.H."/>
            <person name="Bayburt H."/>
            <person name="Kim J.M."/>
            <person name="Han D.M."/>
            <person name="Kim K.H."/>
            <person name="Jeon C.O."/>
        </authorList>
    </citation>
    <scope>NUCLEOTIDE SEQUENCE [LARGE SCALE GENOMIC DNA]</scope>
    <source>
        <strain evidence="15 16">KMA01</strain>
    </source>
</reference>
<dbReference type="EMBL" id="CP120863">
    <property type="protein sequence ID" value="WFE89243.1"/>
    <property type="molecule type" value="Genomic_DNA"/>
</dbReference>
<keyword evidence="6 13" id="KW-0812">Transmembrane</keyword>
<dbReference type="Proteomes" id="UP001209803">
    <property type="component" value="Chromosome"/>
</dbReference>
<evidence type="ECO:0000256" key="1">
    <source>
        <dbReference type="ARBA" id="ARBA00001970"/>
    </source>
</evidence>
<evidence type="ECO:0000256" key="13">
    <source>
        <dbReference type="SAM" id="Phobius"/>
    </source>
</evidence>
<evidence type="ECO:0000256" key="7">
    <source>
        <dbReference type="ARBA" id="ARBA00022723"/>
    </source>
</evidence>
<evidence type="ECO:0000259" key="14">
    <source>
        <dbReference type="Pfam" id="PF01292"/>
    </source>
</evidence>
<keyword evidence="16" id="KW-1185">Reference proteome</keyword>
<accession>A0ABY8F198</accession>
<keyword evidence="9 13" id="KW-1133">Transmembrane helix</keyword>
<keyword evidence="3" id="KW-0813">Transport</keyword>
<comment type="subcellular location">
    <subcellularLocation>
        <location evidence="2">Cell membrane</location>
        <topology evidence="2">Multi-pass membrane protein</topology>
    </subcellularLocation>
</comment>
<evidence type="ECO:0000313" key="16">
    <source>
        <dbReference type="Proteomes" id="UP001209803"/>
    </source>
</evidence>
<evidence type="ECO:0000256" key="10">
    <source>
        <dbReference type="ARBA" id="ARBA00023004"/>
    </source>
</evidence>
<evidence type="ECO:0000313" key="15">
    <source>
        <dbReference type="EMBL" id="WFE89243.1"/>
    </source>
</evidence>
<dbReference type="Pfam" id="PF01292">
    <property type="entry name" value="Ni_hydr_CYTB"/>
    <property type="match status" value="1"/>
</dbReference>
<evidence type="ECO:0000256" key="9">
    <source>
        <dbReference type="ARBA" id="ARBA00022989"/>
    </source>
</evidence>
<feature type="transmembrane region" description="Helical" evidence="13">
    <location>
        <begin position="46"/>
        <end position="69"/>
    </location>
</feature>
<dbReference type="Gene3D" id="1.20.950.20">
    <property type="entry name" value="Transmembrane di-heme cytochromes, Chain C"/>
    <property type="match status" value="1"/>
</dbReference>
<evidence type="ECO:0000256" key="11">
    <source>
        <dbReference type="ARBA" id="ARBA00023136"/>
    </source>
</evidence>
<comment type="cofactor">
    <cofactor evidence="1">
        <name>heme b</name>
        <dbReference type="ChEBI" id="CHEBI:60344"/>
    </cofactor>
</comment>
<evidence type="ECO:0000256" key="8">
    <source>
        <dbReference type="ARBA" id="ARBA00022982"/>
    </source>
</evidence>